<dbReference type="InterPro" id="IPR003196">
    <property type="entry name" value="TFIIF_beta"/>
</dbReference>
<evidence type="ECO:0000256" key="5">
    <source>
        <dbReference type="ARBA" id="ARBA00023163"/>
    </source>
</evidence>
<dbReference type="Proteomes" id="UP001157418">
    <property type="component" value="Unassembled WGS sequence"/>
</dbReference>
<comment type="subcellular location">
    <subcellularLocation>
        <location evidence="1">Nucleus</location>
    </subcellularLocation>
</comment>
<dbReference type="SUPFAM" id="SSF50916">
    <property type="entry name" value="Rap30/74 interaction domains"/>
    <property type="match status" value="1"/>
</dbReference>
<dbReference type="InterPro" id="IPR036390">
    <property type="entry name" value="WH_DNA-bd_sf"/>
</dbReference>
<dbReference type="GO" id="GO:0005674">
    <property type="term" value="C:transcription factor TFIIF complex"/>
    <property type="evidence" value="ECO:0007669"/>
    <property type="project" value="InterPro"/>
</dbReference>
<evidence type="ECO:0000256" key="6">
    <source>
        <dbReference type="ARBA" id="ARBA00023242"/>
    </source>
</evidence>
<keyword evidence="5" id="KW-0804">Transcription</keyword>
<evidence type="ECO:0000256" key="4">
    <source>
        <dbReference type="ARBA" id="ARBA00023125"/>
    </source>
</evidence>
<sequence>MNILSGEDDERKNDGSLDSSVWPFAIHTKNGKSSNITEVVDGGNQEQLFGGRRLPGSLASASFLLMSAVVIGEEEGRFLTRLRYIYTSIQSSPRTSVIPLPEKAVTKMEDQIIATSKTVGAVKANNGGGQQLLETTKSERHVWLMKCPPIVSRSLTQQQQQQPQLSTPLDASSAPIGAKVVVTVDPLLPNNDFSSTQFTMELLGTESGRVPKCYSMDMSTDFIPMSVFSESKQGRLSVEGKIYHKFDMKPHNENIEEYGKLCRERTNKYMTKTRQIQVIDNDNGAHMRPMPGLIAFRPPSQTQRKKAPVKGSDTKRTRRDRGEMEDIMFKLFERQSNWTLKQLISETDQPEQFLKDMLKDLCIYNNKGSNQGTYELKPEYKRTTEEQEPSSNPQALTKCVCTSRCCFGGLRECGSGTHITPLPSFVFNASSSLHYSPSTFFDSFICFLYHILNSLIFHQSIFPHHRLLKIKVP</sequence>
<name>A0AAU9MTX2_9ASTR</name>
<dbReference type="Gene3D" id="1.10.10.10">
    <property type="entry name" value="Winged helix-like DNA-binding domain superfamily/Winged helix DNA-binding domain"/>
    <property type="match status" value="1"/>
</dbReference>
<proteinExistence type="inferred from homology"/>
<evidence type="ECO:0000256" key="7">
    <source>
        <dbReference type="SAM" id="MobiDB-lite"/>
    </source>
</evidence>
<evidence type="ECO:0000259" key="8">
    <source>
        <dbReference type="Pfam" id="PF02270"/>
    </source>
</evidence>
<dbReference type="Pfam" id="PF02270">
    <property type="entry name" value="TFIIF_beta"/>
    <property type="match status" value="1"/>
</dbReference>
<protein>
    <recommendedName>
        <fullName evidence="8">TFIIF beta subunit HTH domain-containing protein</fullName>
    </recommendedName>
</protein>
<evidence type="ECO:0000256" key="3">
    <source>
        <dbReference type="ARBA" id="ARBA00023015"/>
    </source>
</evidence>
<accession>A0AAU9MTX2</accession>
<gene>
    <name evidence="9" type="ORF">LVIROSA_LOCUS17277</name>
</gene>
<evidence type="ECO:0000313" key="10">
    <source>
        <dbReference type="Proteomes" id="UP001157418"/>
    </source>
</evidence>
<keyword evidence="10" id="KW-1185">Reference proteome</keyword>
<dbReference type="InterPro" id="IPR040450">
    <property type="entry name" value="TFIIF_beta_HTH"/>
</dbReference>
<dbReference type="EMBL" id="CAKMRJ010003334">
    <property type="protein sequence ID" value="CAH1430506.1"/>
    <property type="molecule type" value="Genomic_DNA"/>
</dbReference>
<evidence type="ECO:0000256" key="1">
    <source>
        <dbReference type="ARBA" id="ARBA00004123"/>
    </source>
</evidence>
<organism evidence="9 10">
    <name type="scientific">Lactuca virosa</name>
    <dbReference type="NCBI Taxonomy" id="75947"/>
    <lineage>
        <taxon>Eukaryota</taxon>
        <taxon>Viridiplantae</taxon>
        <taxon>Streptophyta</taxon>
        <taxon>Embryophyta</taxon>
        <taxon>Tracheophyta</taxon>
        <taxon>Spermatophyta</taxon>
        <taxon>Magnoliopsida</taxon>
        <taxon>eudicotyledons</taxon>
        <taxon>Gunneridae</taxon>
        <taxon>Pentapetalae</taxon>
        <taxon>asterids</taxon>
        <taxon>campanulids</taxon>
        <taxon>Asterales</taxon>
        <taxon>Asteraceae</taxon>
        <taxon>Cichorioideae</taxon>
        <taxon>Cichorieae</taxon>
        <taxon>Lactucinae</taxon>
        <taxon>Lactuca</taxon>
    </lineage>
</organism>
<dbReference type="AlphaFoldDB" id="A0AAU9MTX2"/>
<comment type="caution">
    <text evidence="9">The sequence shown here is derived from an EMBL/GenBank/DDBJ whole genome shotgun (WGS) entry which is preliminary data.</text>
</comment>
<dbReference type="InterPro" id="IPR011039">
    <property type="entry name" value="TFIIF_interaction"/>
</dbReference>
<evidence type="ECO:0000313" key="9">
    <source>
        <dbReference type="EMBL" id="CAH1430506.1"/>
    </source>
</evidence>
<keyword evidence="3" id="KW-0805">Transcription regulation</keyword>
<keyword evidence="6" id="KW-0539">Nucleus</keyword>
<dbReference type="InterPro" id="IPR036388">
    <property type="entry name" value="WH-like_DNA-bd_sf"/>
</dbReference>
<comment type="similarity">
    <text evidence="2">Belongs to the TFIIF beta subunit family.</text>
</comment>
<dbReference type="GO" id="GO:0003677">
    <property type="term" value="F:DNA binding"/>
    <property type="evidence" value="ECO:0007669"/>
    <property type="project" value="UniProtKB-KW"/>
</dbReference>
<dbReference type="CDD" id="cd07980">
    <property type="entry name" value="TFIIF_beta"/>
    <property type="match status" value="1"/>
</dbReference>
<dbReference type="PANTHER" id="PTHR10445:SF2">
    <property type="entry name" value="TRANSCRIPTION INITIATION FACTOR IIF, BETA SUBUNIT"/>
    <property type="match status" value="1"/>
</dbReference>
<dbReference type="PANTHER" id="PTHR10445">
    <property type="entry name" value="GENERAL TRANSCRIPTION FACTOR IIF SUBUNIT 2"/>
    <property type="match status" value="1"/>
</dbReference>
<dbReference type="SUPFAM" id="SSF46785">
    <property type="entry name" value="Winged helix' DNA-binding domain"/>
    <property type="match status" value="1"/>
</dbReference>
<evidence type="ECO:0000256" key="2">
    <source>
        <dbReference type="ARBA" id="ARBA00009543"/>
    </source>
</evidence>
<reference evidence="9 10" key="1">
    <citation type="submission" date="2022-01" db="EMBL/GenBank/DDBJ databases">
        <authorList>
            <person name="Xiong W."/>
            <person name="Schranz E."/>
        </authorList>
    </citation>
    <scope>NUCLEOTIDE SEQUENCE [LARGE SCALE GENOMIC DNA]</scope>
</reference>
<feature type="region of interest" description="Disordered" evidence="7">
    <location>
        <begin position="294"/>
        <end position="318"/>
    </location>
</feature>
<dbReference type="FunFam" id="1.10.10.10:FF:000035">
    <property type="entry name" value="General transcription factor IIF subunit 2"/>
    <property type="match status" value="1"/>
</dbReference>
<keyword evidence="4" id="KW-0238">DNA-binding</keyword>
<dbReference type="GO" id="GO:0006367">
    <property type="term" value="P:transcription initiation at RNA polymerase II promoter"/>
    <property type="evidence" value="ECO:0007669"/>
    <property type="project" value="InterPro"/>
</dbReference>
<feature type="domain" description="TFIIF beta subunit HTH" evidence="8">
    <location>
        <begin position="318"/>
        <end position="381"/>
    </location>
</feature>